<sequence length="569" mass="62415">MKRKSLDGLLPEEAESIEDRSLKRSRHALQDSQSDGLEGIYASPASSVSIGTAPIDSTQSTRLTLSSYQASLSHQDEQFIDGPNEVVKRPVDRPLKPRAAGGERVSKSRQRKKKKFKVVVYSDDPKATKSAVLEERNAAKIAKAAAKAIANQAQAHDTNSKADSTIMRVREIIDLTSDDDIPSKEVIDLDMEINARLTPPATDSSAASSTAIATPPQSPGTRLAPICHNFKEWQTLHSNKEFLPQAHEKYQTELRGPYEYGWIVLQRMQQRAEQLLIAPAPNTTKTKKQPRRKQPSKKADRQSAPDAEQTARPAKKTWKKRAATDTQETAKTSRKKSKKQSATNIEQTESLSSKESKKRSASDVEQTESPPTKRTKTASPQPHPPTPAETPDLHFEHQTPENVNSDECATEDDDGALEADFYALFGEMGEGENPNSEETVQQEAVAQPTEAPTEEDDDGLEADCYALFEQMAEGEDGDSGEQAQQEHAQPTETTTEEDVDDSDDGDEDDDDDGFEADCYAIFGENGEGQGDRSGEAATAADDAGDETVQEMQQTASGWVCDESEESEEE</sequence>
<organism evidence="1 2">
    <name type="scientific">Coniosporium uncinatum</name>
    <dbReference type="NCBI Taxonomy" id="93489"/>
    <lineage>
        <taxon>Eukaryota</taxon>
        <taxon>Fungi</taxon>
        <taxon>Dikarya</taxon>
        <taxon>Ascomycota</taxon>
        <taxon>Pezizomycotina</taxon>
        <taxon>Dothideomycetes</taxon>
        <taxon>Dothideomycetes incertae sedis</taxon>
        <taxon>Coniosporium</taxon>
    </lineage>
</organism>
<evidence type="ECO:0000313" key="1">
    <source>
        <dbReference type="EMBL" id="KAK3065549.1"/>
    </source>
</evidence>
<protein>
    <submittedName>
        <fullName evidence="1">Uncharacterized protein</fullName>
    </submittedName>
</protein>
<dbReference type="EMBL" id="JAWDJW010006334">
    <property type="protein sequence ID" value="KAK3065549.1"/>
    <property type="molecule type" value="Genomic_DNA"/>
</dbReference>
<proteinExistence type="predicted"/>
<evidence type="ECO:0000313" key="2">
    <source>
        <dbReference type="Proteomes" id="UP001186974"/>
    </source>
</evidence>
<reference evidence="1" key="1">
    <citation type="submission" date="2024-09" db="EMBL/GenBank/DDBJ databases">
        <title>Black Yeasts Isolated from many extreme environments.</title>
        <authorList>
            <person name="Coleine C."/>
            <person name="Stajich J.E."/>
            <person name="Selbmann L."/>
        </authorList>
    </citation>
    <scope>NUCLEOTIDE SEQUENCE</scope>
    <source>
        <strain evidence="1">CCFEE 5737</strain>
    </source>
</reference>
<accession>A0ACC3DDV5</accession>
<name>A0ACC3DDV5_9PEZI</name>
<comment type="caution">
    <text evidence="1">The sequence shown here is derived from an EMBL/GenBank/DDBJ whole genome shotgun (WGS) entry which is preliminary data.</text>
</comment>
<keyword evidence="2" id="KW-1185">Reference proteome</keyword>
<gene>
    <name evidence="1" type="ORF">LTS18_000026</name>
</gene>
<dbReference type="Proteomes" id="UP001186974">
    <property type="component" value="Unassembled WGS sequence"/>
</dbReference>